<dbReference type="KEGG" id="atl:Athai_66530"/>
<feature type="domain" description="DUF1206" evidence="2">
    <location>
        <begin position="111"/>
        <end position="177"/>
    </location>
</feature>
<dbReference type="RefSeq" id="WP_203965067.1">
    <property type="nucleotide sequence ID" value="NZ_AP023355.1"/>
</dbReference>
<evidence type="ECO:0000256" key="1">
    <source>
        <dbReference type="SAM" id="Phobius"/>
    </source>
</evidence>
<feature type="transmembrane region" description="Helical" evidence="1">
    <location>
        <begin position="155"/>
        <end position="177"/>
    </location>
</feature>
<organism evidence="3 4">
    <name type="scientific">Actinocatenispora thailandica</name>
    <dbReference type="NCBI Taxonomy" id="227318"/>
    <lineage>
        <taxon>Bacteria</taxon>
        <taxon>Bacillati</taxon>
        <taxon>Actinomycetota</taxon>
        <taxon>Actinomycetes</taxon>
        <taxon>Micromonosporales</taxon>
        <taxon>Micromonosporaceae</taxon>
        <taxon>Actinocatenispora</taxon>
    </lineage>
</organism>
<keyword evidence="1" id="KW-1133">Transmembrane helix</keyword>
<evidence type="ECO:0000259" key="2">
    <source>
        <dbReference type="Pfam" id="PF06724"/>
    </source>
</evidence>
<sequence>MTAIRWPWRHAPTHHRQVLMRRVGRAGYAAYGAIHLLVAWLAVQIAFGGSGRSADAGGALATLAGAAFGRVLLAILTVGLLLLTLWRLAEAVWGEPGHGDHPGTQRRLTSIAQAICFAALTATTARTVLSDRAPSSGRSEQRATSTALSLPGGRFLVGAIGVGVVALGIGMLCYGLLRRFERAMQLDRLGHRARRAVLAVGAVGHVAKGVAYGIVGVLLTVSAVTYQPHHSRGLDQALRVLAGQPHGRVLLCLVAFGIGCFGLLCFVRARYQRR</sequence>
<name>A0A7R7DWH2_9ACTN</name>
<feature type="transmembrane region" description="Helical" evidence="1">
    <location>
        <begin position="197"/>
        <end position="226"/>
    </location>
</feature>
<feature type="domain" description="DUF1206" evidence="2">
    <location>
        <begin position="26"/>
        <end position="94"/>
    </location>
</feature>
<proteinExistence type="predicted"/>
<keyword evidence="1" id="KW-0472">Membrane</keyword>
<keyword evidence="1" id="KW-0812">Transmembrane</keyword>
<feature type="domain" description="DUF1206" evidence="2">
    <location>
        <begin position="203"/>
        <end position="271"/>
    </location>
</feature>
<accession>A0A7R7DWH2</accession>
<feature type="transmembrane region" description="Helical" evidence="1">
    <location>
        <begin position="26"/>
        <end position="47"/>
    </location>
</feature>
<feature type="transmembrane region" description="Helical" evidence="1">
    <location>
        <begin position="110"/>
        <end position="129"/>
    </location>
</feature>
<feature type="transmembrane region" description="Helical" evidence="1">
    <location>
        <begin position="246"/>
        <end position="267"/>
    </location>
</feature>
<keyword evidence="4" id="KW-1185">Reference proteome</keyword>
<reference evidence="3 4" key="1">
    <citation type="submission" date="2020-08" db="EMBL/GenBank/DDBJ databases">
        <title>Whole genome shotgun sequence of Actinocatenispora thailandica NBRC 105041.</title>
        <authorList>
            <person name="Komaki H."/>
            <person name="Tamura T."/>
        </authorList>
    </citation>
    <scope>NUCLEOTIDE SEQUENCE [LARGE SCALE GENOMIC DNA]</scope>
    <source>
        <strain evidence="3 4">NBRC 105041</strain>
    </source>
</reference>
<dbReference type="AlphaFoldDB" id="A0A7R7DWH2"/>
<dbReference type="Proteomes" id="UP000611640">
    <property type="component" value="Chromosome"/>
</dbReference>
<evidence type="ECO:0000313" key="3">
    <source>
        <dbReference type="EMBL" id="BCJ39150.1"/>
    </source>
</evidence>
<evidence type="ECO:0000313" key="4">
    <source>
        <dbReference type="Proteomes" id="UP000611640"/>
    </source>
</evidence>
<feature type="transmembrane region" description="Helical" evidence="1">
    <location>
        <begin position="67"/>
        <end position="89"/>
    </location>
</feature>
<protein>
    <submittedName>
        <fullName evidence="3">Membrane protein</fullName>
    </submittedName>
</protein>
<gene>
    <name evidence="3" type="ORF">Athai_66530</name>
</gene>
<dbReference type="InterPro" id="IPR009597">
    <property type="entry name" value="DUF1206"/>
</dbReference>
<dbReference type="Pfam" id="PF06724">
    <property type="entry name" value="DUF1206"/>
    <property type="match status" value="3"/>
</dbReference>
<dbReference type="EMBL" id="AP023355">
    <property type="protein sequence ID" value="BCJ39150.1"/>
    <property type="molecule type" value="Genomic_DNA"/>
</dbReference>